<accession>A0A3R9QFN3</accession>
<dbReference type="Pfam" id="PF00171">
    <property type="entry name" value="Aldedh"/>
    <property type="match status" value="1"/>
</dbReference>
<evidence type="ECO:0000256" key="2">
    <source>
        <dbReference type="ARBA" id="ARBA00023002"/>
    </source>
</evidence>
<dbReference type="PANTHER" id="PTHR42991:SF1">
    <property type="entry name" value="ALDEHYDE DEHYDROGENASE"/>
    <property type="match status" value="1"/>
</dbReference>
<protein>
    <submittedName>
        <fullName evidence="4">Aldehyde dehydrogenase family protein</fullName>
    </submittedName>
</protein>
<dbReference type="RefSeq" id="WP_125562302.1">
    <property type="nucleotide sequence ID" value="NZ_RBVX01000061.1"/>
</dbReference>
<dbReference type="OrthoDB" id="9762913at2"/>
<evidence type="ECO:0000313" key="4">
    <source>
        <dbReference type="EMBL" id="RSL29550.1"/>
    </source>
</evidence>
<evidence type="ECO:0000313" key="5">
    <source>
        <dbReference type="Proteomes" id="UP000275076"/>
    </source>
</evidence>
<dbReference type="Gene3D" id="3.40.309.10">
    <property type="entry name" value="Aldehyde Dehydrogenase, Chain A, domain 2"/>
    <property type="match status" value="1"/>
</dbReference>
<feature type="domain" description="Aldehyde dehydrogenase" evidence="3">
    <location>
        <begin position="14"/>
        <end position="470"/>
    </location>
</feature>
<proteinExistence type="inferred from homology"/>
<gene>
    <name evidence="4" type="ORF">D7Z54_30590</name>
</gene>
<dbReference type="InterPro" id="IPR016162">
    <property type="entry name" value="Ald_DH_N"/>
</dbReference>
<reference evidence="4 5" key="1">
    <citation type="submission" date="2018-10" db="EMBL/GenBank/DDBJ databases">
        <title>Draft genome sequence of Bacillus salarius IM0101, isolated from a hypersaline soil in Inner Mongolia, China.</title>
        <authorList>
            <person name="Yamprayoonswat W."/>
            <person name="Boonvisut S."/>
            <person name="Jumpathong W."/>
            <person name="Sittihan S."/>
            <person name="Ruangsuj P."/>
            <person name="Wanthongcharoen S."/>
            <person name="Thongpramul N."/>
            <person name="Pimmason S."/>
            <person name="Yu B."/>
            <person name="Yasawong M."/>
        </authorList>
    </citation>
    <scope>NUCLEOTIDE SEQUENCE [LARGE SCALE GENOMIC DNA]</scope>
    <source>
        <strain evidence="4 5">IM0101</strain>
    </source>
</reference>
<dbReference type="InterPro" id="IPR016163">
    <property type="entry name" value="Ald_DH_C"/>
</dbReference>
<keyword evidence="5" id="KW-1185">Reference proteome</keyword>
<evidence type="ECO:0000256" key="1">
    <source>
        <dbReference type="ARBA" id="ARBA00009986"/>
    </source>
</evidence>
<sequence length="476" mass="51536">MQRGLFINGEEKPAKETYTLYHPHTEEKLADIAESSKDNMAEAISSADKAFKDMKALTSKQRADILFKAADRLTERQEEAAEIISKEASKPIKAARGEVNRTVQTLQFSGEEAKRLNGEYLSLDAAEGGAGRDAFTMNEPLGVIGAITPFNFPLNLTTHKVGPAVAAGNTVVIKPAEQTPLSSLFLADIFTEAGLPKGAIAVIPGDGPTLGEVMNQDERVKKISFTGSPEVGKLIKSQAGLKRVTLELGSNAAMYVDNSCVDDLDNIVQKAVTGAFAYNGQVCLSTQRIYVHEDLFDSFKQAFVEKTKNVTFGDPSEESTVVSSLINKKSQQRVLDWIKEAKANGADVLTGGESAGNGVLPTVLTNVGRDEKISCNEVFGPVVLINKVKDAQDAIDNMNDSRYGLNAGVFSNNLRQAMKMGHELEVGQVLINDVPTLRFDHMPYGGVKDSGYGREGVKYAIDEMTELKMISINYEG</sequence>
<dbReference type="GO" id="GO:0008911">
    <property type="term" value="F:lactaldehyde dehydrogenase (NAD+) activity"/>
    <property type="evidence" value="ECO:0007669"/>
    <property type="project" value="TreeGrafter"/>
</dbReference>
<dbReference type="EMBL" id="RBVX01000061">
    <property type="protein sequence ID" value="RSL29550.1"/>
    <property type="molecule type" value="Genomic_DNA"/>
</dbReference>
<organism evidence="4 5">
    <name type="scientific">Salibacterium salarium</name>
    <dbReference type="NCBI Taxonomy" id="284579"/>
    <lineage>
        <taxon>Bacteria</taxon>
        <taxon>Bacillati</taxon>
        <taxon>Bacillota</taxon>
        <taxon>Bacilli</taxon>
        <taxon>Bacillales</taxon>
        <taxon>Bacillaceae</taxon>
    </lineage>
</organism>
<dbReference type="FunFam" id="3.40.605.10:FF:000007">
    <property type="entry name" value="NAD/NADP-dependent betaine aldehyde dehydrogenase"/>
    <property type="match status" value="1"/>
</dbReference>
<dbReference type="InterPro" id="IPR051020">
    <property type="entry name" value="ALDH-related_metabolic_enz"/>
</dbReference>
<name>A0A3R9QFN3_9BACI</name>
<comment type="caution">
    <text evidence="4">The sequence shown here is derived from an EMBL/GenBank/DDBJ whole genome shotgun (WGS) entry which is preliminary data.</text>
</comment>
<comment type="similarity">
    <text evidence="1">Belongs to the aldehyde dehydrogenase family.</text>
</comment>
<dbReference type="Proteomes" id="UP000275076">
    <property type="component" value="Unassembled WGS sequence"/>
</dbReference>
<dbReference type="AlphaFoldDB" id="A0A3R9QFN3"/>
<dbReference type="CDD" id="cd07149">
    <property type="entry name" value="ALDH_y4uC"/>
    <property type="match status" value="1"/>
</dbReference>
<dbReference type="InterPro" id="IPR015590">
    <property type="entry name" value="Aldehyde_DH_dom"/>
</dbReference>
<dbReference type="InterPro" id="IPR016161">
    <property type="entry name" value="Ald_DH/histidinol_DH"/>
</dbReference>
<evidence type="ECO:0000259" key="3">
    <source>
        <dbReference type="Pfam" id="PF00171"/>
    </source>
</evidence>
<dbReference type="PANTHER" id="PTHR42991">
    <property type="entry name" value="ALDEHYDE DEHYDROGENASE"/>
    <property type="match status" value="1"/>
</dbReference>
<keyword evidence="2" id="KW-0560">Oxidoreductase</keyword>
<dbReference type="Gene3D" id="3.40.605.10">
    <property type="entry name" value="Aldehyde Dehydrogenase, Chain A, domain 1"/>
    <property type="match status" value="1"/>
</dbReference>
<dbReference type="SUPFAM" id="SSF53720">
    <property type="entry name" value="ALDH-like"/>
    <property type="match status" value="1"/>
</dbReference>